<evidence type="ECO:0000313" key="3">
    <source>
        <dbReference type="Proteomes" id="UP000283509"/>
    </source>
</evidence>
<accession>A0A3R7QTN1</accession>
<protein>
    <submittedName>
        <fullName evidence="2">Uncharacterized protein</fullName>
    </submittedName>
</protein>
<evidence type="ECO:0000313" key="2">
    <source>
        <dbReference type="EMBL" id="ROT77899.1"/>
    </source>
</evidence>
<sequence>MGSRGNVSQWLLTSSNGASRRSKGVDDGEAGRAQELGISLDEDAQAQMNMGYAAAQLLLGLTDALETTSDASPELSGPGSRAPQAGTAHHARGIRSAASLSLSFLPTTTSSCSLRRYHLLPSSVRSYLSMTTAASLPVLAFSAFISRSALSSFSDYVPSSLCRLEGLHPAHWWMRHITDVVGTAYISCPTLLGWCPYNLFTISFLILCPAAHKNASNTPPCVSLYLCPVIPSPLACFLPSSPPRTPCLSVAHPTLTFHLSVVLPRLPSTPPTHLLSSLCAFSAWKQNPDIFLIQLGWACRLLAPGSDVFGLQSWCSWVLANRMSRSLCLLWWCLGNYQFCNGYSTRLFIALIDALATDTQCTLGTWVSITGR</sequence>
<feature type="region of interest" description="Disordered" evidence="1">
    <location>
        <begin position="68"/>
        <end position="88"/>
    </location>
</feature>
<comment type="caution">
    <text evidence="2">The sequence shown here is derived from an EMBL/GenBank/DDBJ whole genome shotgun (WGS) entry which is preliminary data.</text>
</comment>
<organism evidence="2 3">
    <name type="scientific">Penaeus vannamei</name>
    <name type="common">Whiteleg shrimp</name>
    <name type="synonym">Litopenaeus vannamei</name>
    <dbReference type="NCBI Taxonomy" id="6689"/>
    <lineage>
        <taxon>Eukaryota</taxon>
        <taxon>Metazoa</taxon>
        <taxon>Ecdysozoa</taxon>
        <taxon>Arthropoda</taxon>
        <taxon>Crustacea</taxon>
        <taxon>Multicrustacea</taxon>
        <taxon>Malacostraca</taxon>
        <taxon>Eumalacostraca</taxon>
        <taxon>Eucarida</taxon>
        <taxon>Decapoda</taxon>
        <taxon>Dendrobranchiata</taxon>
        <taxon>Penaeoidea</taxon>
        <taxon>Penaeidae</taxon>
        <taxon>Penaeus</taxon>
    </lineage>
</organism>
<evidence type="ECO:0000256" key="1">
    <source>
        <dbReference type="SAM" id="MobiDB-lite"/>
    </source>
</evidence>
<reference evidence="2 3" key="1">
    <citation type="submission" date="2018-04" db="EMBL/GenBank/DDBJ databases">
        <authorList>
            <person name="Zhang X."/>
            <person name="Yuan J."/>
            <person name="Li F."/>
            <person name="Xiang J."/>
        </authorList>
    </citation>
    <scope>NUCLEOTIDE SEQUENCE [LARGE SCALE GENOMIC DNA]</scope>
    <source>
        <tissue evidence="2">Muscle</tissue>
    </source>
</reference>
<gene>
    <name evidence="2" type="ORF">C7M84_003414</name>
</gene>
<dbReference type="Proteomes" id="UP000283509">
    <property type="component" value="Unassembled WGS sequence"/>
</dbReference>
<feature type="compositionally biased region" description="Polar residues" evidence="1">
    <location>
        <begin position="1"/>
        <end position="19"/>
    </location>
</feature>
<feature type="region of interest" description="Disordered" evidence="1">
    <location>
        <begin position="1"/>
        <end position="29"/>
    </location>
</feature>
<keyword evidence="3" id="KW-1185">Reference proteome</keyword>
<name>A0A3R7QTN1_PENVA</name>
<proteinExistence type="predicted"/>
<dbReference type="EMBL" id="QCYY01001461">
    <property type="protein sequence ID" value="ROT77899.1"/>
    <property type="molecule type" value="Genomic_DNA"/>
</dbReference>
<reference evidence="2 3" key="2">
    <citation type="submission" date="2019-01" db="EMBL/GenBank/DDBJ databases">
        <title>The decoding of complex shrimp genome reveals the adaptation for benthos swimmer, frequently molting mechanism and breeding impact on genome.</title>
        <authorList>
            <person name="Sun Y."/>
            <person name="Gao Y."/>
            <person name="Yu Y."/>
        </authorList>
    </citation>
    <scope>NUCLEOTIDE SEQUENCE [LARGE SCALE GENOMIC DNA]</scope>
    <source>
        <tissue evidence="2">Muscle</tissue>
    </source>
</reference>
<dbReference type="AlphaFoldDB" id="A0A3R7QTN1"/>